<evidence type="ECO:0000313" key="7">
    <source>
        <dbReference type="Proteomes" id="UP001159428"/>
    </source>
</evidence>
<feature type="repeat" description="TPR" evidence="3">
    <location>
        <begin position="1203"/>
        <end position="1236"/>
    </location>
</feature>
<evidence type="ECO:0000259" key="5">
    <source>
        <dbReference type="SMART" id="SM00382"/>
    </source>
</evidence>
<proteinExistence type="predicted"/>
<accession>A0AAU9WUP9</accession>
<dbReference type="InterPro" id="IPR003593">
    <property type="entry name" value="AAA+_ATPase"/>
</dbReference>
<dbReference type="SUPFAM" id="SSF52540">
    <property type="entry name" value="P-loop containing nucleoside triphosphate hydrolases"/>
    <property type="match status" value="1"/>
</dbReference>
<feature type="non-terminal residue" evidence="6">
    <location>
        <position position="1711"/>
    </location>
</feature>
<dbReference type="PROSITE" id="PS50005">
    <property type="entry name" value="TPR"/>
    <property type="match status" value="4"/>
</dbReference>
<evidence type="ECO:0000256" key="1">
    <source>
        <dbReference type="ARBA" id="ARBA00022737"/>
    </source>
</evidence>
<evidence type="ECO:0000256" key="3">
    <source>
        <dbReference type="PROSITE-ProRule" id="PRU00339"/>
    </source>
</evidence>
<keyword evidence="1" id="KW-0677">Repeat</keyword>
<dbReference type="InterPro" id="IPR049945">
    <property type="entry name" value="AAA_22"/>
</dbReference>
<feature type="repeat" description="TPR" evidence="3">
    <location>
        <begin position="1287"/>
        <end position="1320"/>
    </location>
</feature>
<dbReference type="GO" id="GO:0016887">
    <property type="term" value="F:ATP hydrolysis activity"/>
    <property type="evidence" value="ECO:0007669"/>
    <property type="project" value="InterPro"/>
</dbReference>
<feature type="domain" description="AAA+ ATPase" evidence="5">
    <location>
        <begin position="454"/>
        <end position="603"/>
    </location>
</feature>
<dbReference type="PANTHER" id="PTHR45641">
    <property type="entry name" value="TETRATRICOPEPTIDE REPEAT PROTEIN (AFU_ORTHOLOGUE AFUA_6G03870)"/>
    <property type="match status" value="1"/>
</dbReference>
<reference evidence="6 7" key="1">
    <citation type="submission" date="2022-05" db="EMBL/GenBank/DDBJ databases">
        <authorList>
            <consortium name="Genoscope - CEA"/>
            <person name="William W."/>
        </authorList>
    </citation>
    <scope>NUCLEOTIDE SEQUENCE [LARGE SCALE GENOMIC DNA]</scope>
</reference>
<dbReference type="InterPro" id="IPR019734">
    <property type="entry name" value="TPR_rpt"/>
</dbReference>
<comment type="caution">
    <text evidence="6">The sequence shown here is derived from an EMBL/GenBank/DDBJ whole genome shotgun (WGS) entry which is preliminary data.</text>
</comment>
<name>A0AAU9WUP9_9CNID</name>
<dbReference type="Pfam" id="PF13401">
    <property type="entry name" value="AAA_22"/>
    <property type="match status" value="1"/>
</dbReference>
<dbReference type="Proteomes" id="UP001159428">
    <property type="component" value="Unassembled WGS sequence"/>
</dbReference>
<dbReference type="CDD" id="cd00009">
    <property type="entry name" value="AAA"/>
    <property type="match status" value="1"/>
</dbReference>
<dbReference type="SMART" id="SM00028">
    <property type="entry name" value="TPR"/>
    <property type="match status" value="14"/>
</dbReference>
<organism evidence="6 7">
    <name type="scientific">Pocillopora meandrina</name>
    <dbReference type="NCBI Taxonomy" id="46732"/>
    <lineage>
        <taxon>Eukaryota</taxon>
        <taxon>Metazoa</taxon>
        <taxon>Cnidaria</taxon>
        <taxon>Anthozoa</taxon>
        <taxon>Hexacorallia</taxon>
        <taxon>Scleractinia</taxon>
        <taxon>Astrocoeniina</taxon>
        <taxon>Pocilloporidae</taxon>
        <taxon>Pocillopora</taxon>
    </lineage>
</organism>
<dbReference type="InterPro" id="IPR027417">
    <property type="entry name" value="P-loop_NTPase"/>
</dbReference>
<dbReference type="Gene3D" id="1.25.40.10">
    <property type="entry name" value="Tetratricopeptide repeat domain"/>
    <property type="match status" value="4"/>
</dbReference>
<dbReference type="EMBL" id="CALNXJ010000021">
    <property type="protein sequence ID" value="CAH3125957.1"/>
    <property type="molecule type" value="Genomic_DNA"/>
</dbReference>
<dbReference type="SUPFAM" id="SSF48452">
    <property type="entry name" value="TPR-like"/>
    <property type="match status" value="5"/>
</dbReference>
<dbReference type="Pfam" id="PF13374">
    <property type="entry name" value="TPR_10"/>
    <property type="match status" value="3"/>
</dbReference>
<feature type="repeat" description="TPR" evidence="3">
    <location>
        <begin position="1497"/>
        <end position="1530"/>
    </location>
</feature>
<protein>
    <recommendedName>
        <fullName evidence="5">AAA+ ATPase domain-containing protein</fullName>
    </recommendedName>
</protein>
<evidence type="ECO:0000256" key="2">
    <source>
        <dbReference type="ARBA" id="ARBA00022803"/>
    </source>
</evidence>
<feature type="repeat" description="TPR" evidence="3">
    <location>
        <begin position="1371"/>
        <end position="1404"/>
    </location>
</feature>
<sequence length="1711" mass="194991">MALQPFTNEQLNYLKFAFLVTNEIPKALRKTFEQMWNNIVASRSGFQPWDDSNAVRNLFLSTEGGASKVPTHLSYNEWDCTDLFQATIYARSFTLRDSTGHHKILHDLYLRSCKLPRGTFHSSVVSSTGDDAETFALAIDQLRLLRNSLFHLNKSELEKIKYDRYVQLAKEAIKALGVNTDPIDAVGSLTESDFPTEKVRKLEDDVRKELQKRNEFLKEEVIDDLHLSQKSQKEGTEELKKTIESANATTQDTIETKFAELQIESRLVREDVKDELHLHKDDTENLKEAITKNIDGLKQEMKDLLKESQSPGKKKIKMKFLSGDAEYLSSRASHVLVSFTVGVYDEAKRGCMENYLKFNSSIFYCFPIHLFCAITTFRYRIELSRVFSTCAVHFPCTTKDLECILIDLVKTASLITLTFFLGVKQRFPRLNLPPHFIGREKECEEIIGHVTSDSTQIVTVWGSPGFGKTSTAIAVGHQLQKDGQPVCFISLRELNSKDDLTSKLLSHFRTADSKNQSLTPADEIGFIFERQSDPCFLVLDNADDLFECGEPDVKETTVNLIKDLLNRSEKVKFILTTREPMAYLDMSLQGHKSIRIRELDKSSSNALVKKLLPKVSSADATKIVHMCGQMPLAIWLLCKLLSDDSVQCSADLDELMLSKRSLLESLDNPEYTSNARLKTLFESSFQRLSSQDQEALVSLSVLSETFDLKIATAVLGLERSTETKEILRRLQGRALLDRCPNSDKFYIHKLLQSFAKYKGEREMEETILIANTRFLLFYIDLAEKLNEMFLTGHSMKALIEFFDNERSIVKSLMDGCTNDKVADRVLQVLAKAEFFLATVFYDNELNFDNIFQSAVKAASQLGRSDLHRQLLQSKAFGYMTRGGGGKTMLLLSEARRLQSLTTTICPEERGKHLCYCGIYQLVVGQTQDGVESLKYAIPPLNKTAEHTVLRLIILQILAIFYRCTNYEMSAMFYDRAVQECRDAEDMHLLVIPDNNGEANYWDEHRVPSSTENLGNEPIEIAVIYLVGRVIAKISSTEITDFSIKLLLRLLQGIESTNEMTKPGWFKFQANSISMLRIFHKYQEGLSLTHKLITYHLSSLQEGTAGEENTSSSLHKEALAECYLLKGKIQHCLRHFSEAFTSKQHALTIILELFGEGHVKTADIYSELGFTKYEQGDFNSAAKSHGRALDIRIQLLGKEHQRTAGSYRELGVTQYMLGDYTSAAESLNQALNIRQKILGEDHEETADSYNMLGKTQYVLTDYNSATVSHKRALNIRRKILGEDHRKTADSYHELGVTQYVLRDYTSATDLLKRALKIREKVLVEDHEKTADSHHNLGVAQYILRDYISATESLKRALKIRQKVLGEDHEKTADSYLYLGATQYMLGDYISATESLKRALKIRQKILGEDHEKTADSYHVLGKTQYTLRDYTSAAESHKRAFKIRRMILGEDHRKTADSYHELGKTQYVLTDYNSATVSHKRALNIRRKILGEDHRKTADSYHELGVTQYMLRDYTSATDLLKRALKIREKVLVEDHEKTADSHHNLGVAQYILRDYISATESLKRALKIRQKVLGEDHERTANSYLYLGATQYMLGDYILAAQSLKRTILGEDHEKTADSYHVLGKTQYTLRDYTSAAESHKQAFKIRRMILGEDHRKTADSYHELGKTQYVLTDYNSATVSHKRALNIRRKILGEDHRKTADSYHELGVTQ</sequence>
<keyword evidence="7" id="KW-1185">Reference proteome</keyword>
<evidence type="ECO:0000313" key="6">
    <source>
        <dbReference type="EMBL" id="CAH3125957.1"/>
    </source>
</evidence>
<dbReference type="Pfam" id="PF13424">
    <property type="entry name" value="TPR_12"/>
    <property type="match status" value="5"/>
</dbReference>
<gene>
    <name evidence="6" type="ORF">PMEA_00012352</name>
</gene>
<feature type="coiled-coil region" evidence="4">
    <location>
        <begin position="269"/>
        <end position="307"/>
    </location>
</feature>
<dbReference type="Gene3D" id="3.40.50.300">
    <property type="entry name" value="P-loop containing nucleotide triphosphate hydrolases"/>
    <property type="match status" value="1"/>
</dbReference>
<evidence type="ECO:0000256" key="4">
    <source>
        <dbReference type="SAM" id="Coils"/>
    </source>
</evidence>
<keyword evidence="2 3" id="KW-0802">TPR repeat</keyword>
<dbReference type="PANTHER" id="PTHR45641:SF19">
    <property type="entry name" value="NEPHROCYSTIN-3"/>
    <property type="match status" value="1"/>
</dbReference>
<keyword evidence="4" id="KW-0175">Coiled coil</keyword>
<dbReference type="SMART" id="SM00382">
    <property type="entry name" value="AAA"/>
    <property type="match status" value="1"/>
</dbReference>
<dbReference type="InterPro" id="IPR011990">
    <property type="entry name" value="TPR-like_helical_dom_sf"/>
</dbReference>